<dbReference type="RefSeq" id="WP_171220660.1">
    <property type="nucleotide sequence ID" value="NZ_JABEPP010000007.1"/>
</dbReference>
<dbReference type="InterPro" id="IPR050272">
    <property type="entry name" value="Isochorismatase-like_hydrls"/>
</dbReference>
<dbReference type="PANTHER" id="PTHR43540">
    <property type="entry name" value="PEROXYUREIDOACRYLATE/UREIDOACRYLATE AMIDOHYDROLASE-RELATED"/>
    <property type="match status" value="1"/>
</dbReference>
<dbReference type="AlphaFoldDB" id="A0A849ICN7"/>
<sequence>MSIPSRYASRSVLPGPAERLAPGRTALVVVDMQNDFCAPGGYIASALGKDVSGLATIVPPLKVLLGSAREAGVPVVWLAACYEEELIPPSMIAQKRRLGVEAVCCRKDSWGADFFGVSPAEGEPVFVKHTYSGFSNPTFERHLASHGVESLAFCGVQTNVCVESTLRDAHARGFDVAIVSDAVASHAPHMHEATLANVRFLLGDVVASADLLALWSLKDAAAA</sequence>
<organism evidence="3 4">
    <name type="scientific">Enterovirga aerilata</name>
    <dbReference type="NCBI Taxonomy" id="2730920"/>
    <lineage>
        <taxon>Bacteria</taxon>
        <taxon>Pseudomonadati</taxon>
        <taxon>Pseudomonadota</taxon>
        <taxon>Alphaproteobacteria</taxon>
        <taxon>Hyphomicrobiales</taxon>
        <taxon>Methylobacteriaceae</taxon>
        <taxon>Enterovirga</taxon>
    </lineage>
</organism>
<proteinExistence type="predicted"/>
<evidence type="ECO:0000313" key="3">
    <source>
        <dbReference type="EMBL" id="NNM75168.1"/>
    </source>
</evidence>
<accession>A0A849ICN7</accession>
<dbReference type="InterPro" id="IPR000868">
    <property type="entry name" value="Isochorismatase-like_dom"/>
</dbReference>
<dbReference type="CDD" id="cd00431">
    <property type="entry name" value="cysteine_hydrolases"/>
    <property type="match status" value="1"/>
</dbReference>
<name>A0A849ICN7_9HYPH</name>
<comment type="caution">
    <text evidence="3">The sequence shown here is derived from an EMBL/GenBank/DDBJ whole genome shotgun (WGS) entry which is preliminary data.</text>
</comment>
<evidence type="ECO:0000313" key="4">
    <source>
        <dbReference type="Proteomes" id="UP000564885"/>
    </source>
</evidence>
<gene>
    <name evidence="3" type="ORF">HJG44_22670</name>
</gene>
<dbReference type="InterPro" id="IPR036380">
    <property type="entry name" value="Isochorismatase-like_sf"/>
</dbReference>
<keyword evidence="1 3" id="KW-0378">Hydrolase</keyword>
<dbReference type="Proteomes" id="UP000564885">
    <property type="component" value="Unassembled WGS sequence"/>
</dbReference>
<keyword evidence="4" id="KW-1185">Reference proteome</keyword>
<dbReference type="EMBL" id="JABEPP010000007">
    <property type="protein sequence ID" value="NNM75168.1"/>
    <property type="molecule type" value="Genomic_DNA"/>
</dbReference>
<evidence type="ECO:0000256" key="1">
    <source>
        <dbReference type="ARBA" id="ARBA00022801"/>
    </source>
</evidence>
<dbReference type="GO" id="GO:0016787">
    <property type="term" value="F:hydrolase activity"/>
    <property type="evidence" value="ECO:0007669"/>
    <property type="project" value="UniProtKB-KW"/>
</dbReference>
<dbReference type="SUPFAM" id="SSF52499">
    <property type="entry name" value="Isochorismatase-like hydrolases"/>
    <property type="match status" value="1"/>
</dbReference>
<dbReference type="Gene3D" id="3.40.50.850">
    <property type="entry name" value="Isochorismatase-like"/>
    <property type="match status" value="1"/>
</dbReference>
<protein>
    <submittedName>
        <fullName evidence="3">Cysteine hydrolase</fullName>
    </submittedName>
</protein>
<evidence type="ECO:0000259" key="2">
    <source>
        <dbReference type="Pfam" id="PF00857"/>
    </source>
</evidence>
<feature type="domain" description="Isochorismatase-like" evidence="2">
    <location>
        <begin position="25"/>
        <end position="209"/>
    </location>
</feature>
<dbReference type="Pfam" id="PF00857">
    <property type="entry name" value="Isochorismatase"/>
    <property type="match status" value="1"/>
</dbReference>
<reference evidence="3 4" key="1">
    <citation type="submission" date="2020-04" db="EMBL/GenBank/DDBJ databases">
        <title>Enterovirga sp. isolate from soil.</title>
        <authorList>
            <person name="Chea S."/>
            <person name="Kim D.-U."/>
        </authorList>
    </citation>
    <scope>NUCLEOTIDE SEQUENCE [LARGE SCALE GENOMIC DNA]</scope>
    <source>
        <strain evidence="3 4">DB1703</strain>
    </source>
</reference>